<evidence type="ECO:0000256" key="2">
    <source>
        <dbReference type="ARBA" id="ARBA00004651"/>
    </source>
</evidence>
<feature type="transmembrane region" description="Helical" evidence="10">
    <location>
        <begin position="132"/>
        <end position="153"/>
    </location>
</feature>
<dbReference type="Pfam" id="PF00528">
    <property type="entry name" value="BPD_transp_1"/>
    <property type="match status" value="1"/>
</dbReference>
<reference evidence="14" key="1">
    <citation type="submission" date="2016-10" db="EMBL/GenBank/DDBJ databases">
        <authorList>
            <person name="Varghese N."/>
            <person name="Submissions S."/>
        </authorList>
    </citation>
    <scope>NUCLEOTIDE SEQUENCE [LARGE SCALE GENOMIC DNA]</scope>
    <source>
        <strain evidence="14">DSM 16858</strain>
    </source>
</reference>
<keyword evidence="9 10" id="KW-0472">Membrane</keyword>
<evidence type="ECO:0000256" key="6">
    <source>
        <dbReference type="ARBA" id="ARBA00022505"/>
    </source>
</evidence>
<dbReference type="EMBL" id="FOIJ01000012">
    <property type="protein sequence ID" value="SEU26093.1"/>
    <property type="molecule type" value="Genomic_DNA"/>
</dbReference>
<dbReference type="RefSeq" id="WP_093523753.1">
    <property type="nucleotide sequence ID" value="NZ_FOIJ01000012.1"/>
</dbReference>
<protein>
    <recommendedName>
        <fullName evidence="11">Molybdenum transport system permease</fullName>
    </recommendedName>
</protein>
<evidence type="ECO:0000256" key="4">
    <source>
        <dbReference type="ARBA" id="ARBA00022448"/>
    </source>
</evidence>
<evidence type="ECO:0000313" key="14">
    <source>
        <dbReference type="Proteomes" id="UP000199181"/>
    </source>
</evidence>
<dbReference type="PROSITE" id="PS50928">
    <property type="entry name" value="ABC_TM1"/>
    <property type="match status" value="1"/>
</dbReference>
<feature type="transmembrane region" description="Helical" evidence="10">
    <location>
        <begin position="12"/>
        <end position="32"/>
    </location>
</feature>
<proteinExistence type="inferred from homology"/>
<accession>A0A1I0KLQ3</accession>
<dbReference type="InterPro" id="IPR011867">
    <property type="entry name" value="ModB_ABC"/>
</dbReference>
<evidence type="ECO:0000313" key="13">
    <source>
        <dbReference type="EMBL" id="SEU26093.1"/>
    </source>
</evidence>
<comment type="subcellular location">
    <subcellularLocation>
        <location evidence="2 10">Cell membrane</location>
        <topology evidence="2 10">Multi-pass membrane protein</topology>
    </subcellularLocation>
</comment>
<keyword evidence="8 10" id="KW-1133">Transmembrane helix</keyword>
<evidence type="ECO:0000256" key="11">
    <source>
        <dbReference type="RuleBase" id="RU365097"/>
    </source>
</evidence>
<sequence length="219" mass="23155">MDWSPLVLSFEAAAVATLLTAVVGIGLGALLASWRFPGRELLDVLFTAPMVLPPTVLGYYVLVVIGRGTWISTTYERLVGSPIVFTRAGVILAAAIGSLPLVIRSARTALEGVDALYLDAARTLGAGALRRFFIIQLPLASQGILAGLMLGFARALGDFGVTLMLAGNIPGETRTAPLAIYDAIQANREDQAARMALILTAFALVILYTVGRLTRKTAI</sequence>
<evidence type="ECO:0000256" key="9">
    <source>
        <dbReference type="ARBA" id="ARBA00023136"/>
    </source>
</evidence>
<comment type="similarity">
    <text evidence="3 11">Belongs to the binding-protein-dependent transport system permease family. CysTW subfamily.</text>
</comment>
<evidence type="ECO:0000256" key="5">
    <source>
        <dbReference type="ARBA" id="ARBA00022475"/>
    </source>
</evidence>
<dbReference type="CDD" id="cd06261">
    <property type="entry name" value="TM_PBP2"/>
    <property type="match status" value="1"/>
</dbReference>
<feature type="transmembrane region" description="Helical" evidence="10">
    <location>
        <begin position="192"/>
        <end position="210"/>
    </location>
</feature>
<evidence type="ECO:0000256" key="1">
    <source>
        <dbReference type="ARBA" id="ARBA00002949"/>
    </source>
</evidence>
<dbReference type="PANTHER" id="PTHR30183">
    <property type="entry name" value="MOLYBDENUM TRANSPORT SYSTEM PERMEASE PROTEIN MODB"/>
    <property type="match status" value="1"/>
</dbReference>
<dbReference type="GO" id="GO:0005886">
    <property type="term" value="C:plasma membrane"/>
    <property type="evidence" value="ECO:0007669"/>
    <property type="project" value="UniProtKB-SubCell"/>
</dbReference>
<evidence type="ECO:0000259" key="12">
    <source>
        <dbReference type="PROSITE" id="PS50928"/>
    </source>
</evidence>
<evidence type="ECO:0000256" key="7">
    <source>
        <dbReference type="ARBA" id="ARBA00022692"/>
    </source>
</evidence>
<dbReference type="SUPFAM" id="SSF161098">
    <property type="entry name" value="MetI-like"/>
    <property type="match status" value="1"/>
</dbReference>
<dbReference type="Gene3D" id="1.10.3720.10">
    <property type="entry name" value="MetI-like"/>
    <property type="match status" value="1"/>
</dbReference>
<feature type="transmembrane region" description="Helical" evidence="10">
    <location>
        <begin position="44"/>
        <end position="65"/>
    </location>
</feature>
<dbReference type="GO" id="GO:0015098">
    <property type="term" value="F:molybdate ion transmembrane transporter activity"/>
    <property type="evidence" value="ECO:0007669"/>
    <property type="project" value="UniProtKB-UniRule"/>
</dbReference>
<dbReference type="InterPro" id="IPR000515">
    <property type="entry name" value="MetI-like"/>
</dbReference>
<keyword evidence="4 10" id="KW-0813">Transport</keyword>
<organism evidence="13 14">
    <name type="scientific">Stigmatella erecta</name>
    <dbReference type="NCBI Taxonomy" id="83460"/>
    <lineage>
        <taxon>Bacteria</taxon>
        <taxon>Pseudomonadati</taxon>
        <taxon>Myxococcota</taxon>
        <taxon>Myxococcia</taxon>
        <taxon>Myxococcales</taxon>
        <taxon>Cystobacterineae</taxon>
        <taxon>Archangiaceae</taxon>
        <taxon>Stigmatella</taxon>
    </lineage>
</organism>
<keyword evidence="7 10" id="KW-0812">Transmembrane</keyword>
<keyword evidence="14" id="KW-1185">Reference proteome</keyword>
<comment type="function">
    <text evidence="1 11">Part of the binding-protein-dependent transport system for molybdenum; probably responsible for the translocation of the substrate across the membrane.</text>
</comment>
<dbReference type="NCBIfam" id="TIGR02141">
    <property type="entry name" value="modB_ABC"/>
    <property type="match status" value="1"/>
</dbReference>
<dbReference type="InterPro" id="IPR035906">
    <property type="entry name" value="MetI-like_sf"/>
</dbReference>
<keyword evidence="5 11" id="KW-1003">Cell membrane</keyword>
<evidence type="ECO:0000256" key="10">
    <source>
        <dbReference type="RuleBase" id="RU363032"/>
    </source>
</evidence>
<gene>
    <name evidence="13" type="ORF">SAMN05443639_11242</name>
</gene>
<feature type="transmembrane region" description="Helical" evidence="10">
    <location>
        <begin position="85"/>
        <end position="103"/>
    </location>
</feature>
<name>A0A1I0KLQ3_9BACT</name>
<keyword evidence="6 11" id="KW-0500">Molybdenum</keyword>
<dbReference type="AlphaFoldDB" id="A0A1I0KLQ3"/>
<evidence type="ECO:0000256" key="8">
    <source>
        <dbReference type="ARBA" id="ARBA00022989"/>
    </source>
</evidence>
<dbReference type="PANTHER" id="PTHR30183:SF3">
    <property type="entry name" value="MOLYBDENUM TRANSPORT SYSTEM PERMEASE PROTEIN MODB"/>
    <property type="match status" value="1"/>
</dbReference>
<dbReference type="Proteomes" id="UP000199181">
    <property type="component" value="Unassembled WGS sequence"/>
</dbReference>
<feature type="domain" description="ABC transmembrane type-1" evidence="12">
    <location>
        <begin position="6"/>
        <end position="210"/>
    </location>
</feature>
<evidence type="ECO:0000256" key="3">
    <source>
        <dbReference type="ARBA" id="ARBA00007069"/>
    </source>
</evidence>